<evidence type="ECO:0000256" key="17">
    <source>
        <dbReference type="SAM" id="SignalP"/>
    </source>
</evidence>
<keyword evidence="12 16" id="KW-0472">Membrane</keyword>
<dbReference type="FunFam" id="3.40.50.410:FF:000002">
    <property type="entry name" value="Integrin beta"/>
    <property type="match status" value="1"/>
</dbReference>
<evidence type="ECO:0000256" key="15">
    <source>
        <dbReference type="RuleBase" id="RU000633"/>
    </source>
</evidence>
<feature type="non-terminal residue" evidence="19">
    <location>
        <position position="597"/>
    </location>
</feature>
<accession>A0A8T2NRV7</accession>
<dbReference type="PANTHER" id="PTHR10082">
    <property type="entry name" value="INTEGRIN BETA SUBUNIT"/>
    <property type="match status" value="1"/>
</dbReference>
<keyword evidence="11 15" id="KW-0401">Integrin</keyword>
<keyword evidence="5 15" id="KW-0812">Transmembrane</keyword>
<name>A0A8T2NRV7_9TELE</name>
<evidence type="ECO:0000256" key="13">
    <source>
        <dbReference type="ARBA" id="ARBA00023157"/>
    </source>
</evidence>
<feature type="domain" description="Integrin beta subunit VWA" evidence="18">
    <location>
        <begin position="32"/>
        <end position="394"/>
    </location>
</feature>
<evidence type="ECO:0000256" key="2">
    <source>
        <dbReference type="ARBA" id="ARBA00007449"/>
    </source>
</evidence>
<keyword evidence="8" id="KW-0460">Magnesium</keyword>
<evidence type="ECO:0000256" key="7">
    <source>
        <dbReference type="ARBA" id="ARBA00022737"/>
    </source>
</evidence>
<dbReference type="SUPFAM" id="SSF57196">
    <property type="entry name" value="EGF/Laminin"/>
    <property type="match status" value="2"/>
</dbReference>
<dbReference type="PANTHER" id="PTHR10082:SF36">
    <property type="entry name" value="INTEGRIN BETA-7"/>
    <property type="match status" value="1"/>
</dbReference>
<keyword evidence="13" id="KW-1015">Disulfide bond</keyword>
<evidence type="ECO:0000256" key="11">
    <source>
        <dbReference type="ARBA" id="ARBA00023037"/>
    </source>
</evidence>
<evidence type="ECO:0000256" key="10">
    <source>
        <dbReference type="ARBA" id="ARBA00022989"/>
    </source>
</evidence>
<dbReference type="SUPFAM" id="SSF103575">
    <property type="entry name" value="Plexin repeat"/>
    <property type="match status" value="1"/>
</dbReference>
<feature type="transmembrane region" description="Helical" evidence="16">
    <location>
        <begin position="546"/>
        <end position="568"/>
    </location>
</feature>
<dbReference type="GO" id="GO:0050900">
    <property type="term" value="P:leukocyte migration"/>
    <property type="evidence" value="ECO:0007669"/>
    <property type="project" value="TreeGrafter"/>
</dbReference>
<keyword evidence="6 17" id="KW-0732">Signal</keyword>
<dbReference type="SUPFAM" id="SSF53300">
    <property type="entry name" value="vWA-like"/>
    <property type="match status" value="1"/>
</dbReference>
<dbReference type="GO" id="GO:0009986">
    <property type="term" value="C:cell surface"/>
    <property type="evidence" value="ECO:0007669"/>
    <property type="project" value="TreeGrafter"/>
</dbReference>
<dbReference type="InterPro" id="IPR015812">
    <property type="entry name" value="Integrin_bsu"/>
</dbReference>
<dbReference type="GO" id="GO:0098609">
    <property type="term" value="P:cell-cell adhesion"/>
    <property type="evidence" value="ECO:0007669"/>
    <property type="project" value="TreeGrafter"/>
</dbReference>
<dbReference type="Gene3D" id="3.30.1680.10">
    <property type="entry name" value="ligand-binding face of the semaphorins, domain 2"/>
    <property type="match status" value="1"/>
</dbReference>
<proteinExistence type="inferred from homology"/>
<keyword evidence="14" id="KW-0325">Glycoprotein</keyword>
<dbReference type="Gene3D" id="2.10.25.10">
    <property type="entry name" value="Laminin"/>
    <property type="match status" value="2"/>
</dbReference>
<dbReference type="Pfam" id="PF00362">
    <property type="entry name" value="Integrin_beta"/>
    <property type="match status" value="1"/>
</dbReference>
<dbReference type="PROSITE" id="PS00243">
    <property type="entry name" value="I_EGF_1"/>
    <property type="match status" value="1"/>
</dbReference>
<dbReference type="GO" id="GO:0008305">
    <property type="term" value="C:integrin complex"/>
    <property type="evidence" value="ECO:0007669"/>
    <property type="project" value="TreeGrafter"/>
</dbReference>
<feature type="chain" id="PRO_5035864795" description="Integrin beta" evidence="17">
    <location>
        <begin position="20"/>
        <end position="597"/>
    </location>
</feature>
<comment type="caution">
    <text evidence="19">The sequence shown here is derived from an EMBL/GenBank/DDBJ whole genome shotgun (WGS) entry which is preliminary data.</text>
</comment>
<comment type="similarity">
    <text evidence="2 15">Belongs to the integrin beta chain family.</text>
</comment>
<reference evidence="19" key="1">
    <citation type="thesis" date="2021" institute="BYU ScholarsArchive" country="Provo, UT, USA">
        <title>Applications of and Algorithms for Genome Assembly and Genomic Analyses with an Emphasis on Marine Teleosts.</title>
        <authorList>
            <person name="Pickett B.D."/>
        </authorList>
    </citation>
    <scope>NUCLEOTIDE SEQUENCE</scope>
    <source>
        <strain evidence="19">HI-2016</strain>
    </source>
</reference>
<dbReference type="GO" id="GO:0005178">
    <property type="term" value="F:integrin binding"/>
    <property type="evidence" value="ECO:0007669"/>
    <property type="project" value="TreeGrafter"/>
</dbReference>
<keyword evidence="3" id="KW-1003">Cell membrane</keyword>
<dbReference type="InterPro" id="IPR057073">
    <property type="entry name" value="EGF_integrin_2"/>
</dbReference>
<evidence type="ECO:0000256" key="1">
    <source>
        <dbReference type="ARBA" id="ARBA00004251"/>
    </source>
</evidence>
<evidence type="ECO:0000256" key="9">
    <source>
        <dbReference type="ARBA" id="ARBA00022889"/>
    </source>
</evidence>
<evidence type="ECO:0000259" key="18">
    <source>
        <dbReference type="SMART" id="SM00187"/>
    </source>
</evidence>
<dbReference type="PRINTS" id="PR01186">
    <property type="entry name" value="INTEGRINB"/>
</dbReference>
<dbReference type="GO" id="GO:0005925">
    <property type="term" value="C:focal adhesion"/>
    <property type="evidence" value="ECO:0007669"/>
    <property type="project" value="TreeGrafter"/>
</dbReference>
<dbReference type="GO" id="GO:0033627">
    <property type="term" value="P:cell adhesion mediated by integrin"/>
    <property type="evidence" value="ECO:0007669"/>
    <property type="project" value="TreeGrafter"/>
</dbReference>
<protein>
    <recommendedName>
        <fullName evidence="15">Integrin beta</fullName>
    </recommendedName>
</protein>
<dbReference type="Gene3D" id="3.40.50.410">
    <property type="entry name" value="von Willebrand factor, type A domain"/>
    <property type="match status" value="1"/>
</dbReference>
<dbReference type="InterPro" id="IPR013111">
    <property type="entry name" value="EGF_extracell"/>
</dbReference>
<gene>
    <name evidence="19" type="ORF">JZ751_021711</name>
</gene>
<dbReference type="InterPro" id="IPR015439">
    <property type="entry name" value="Integrin_b-2_sf"/>
</dbReference>
<dbReference type="GO" id="GO:0007229">
    <property type="term" value="P:integrin-mediated signaling pathway"/>
    <property type="evidence" value="ECO:0007669"/>
    <property type="project" value="UniProtKB-KW"/>
</dbReference>
<evidence type="ECO:0000256" key="3">
    <source>
        <dbReference type="ARBA" id="ARBA00022475"/>
    </source>
</evidence>
<dbReference type="GO" id="GO:0007160">
    <property type="term" value="P:cell-matrix adhesion"/>
    <property type="evidence" value="ECO:0007669"/>
    <property type="project" value="TreeGrafter"/>
</dbReference>
<evidence type="ECO:0000313" key="20">
    <source>
        <dbReference type="Proteomes" id="UP000824540"/>
    </source>
</evidence>
<dbReference type="InterPro" id="IPR057243">
    <property type="entry name" value="Integrin_I-EGF_CS"/>
</dbReference>
<dbReference type="InterPro" id="IPR002369">
    <property type="entry name" value="Integrin_bsu_VWA"/>
</dbReference>
<dbReference type="FunFam" id="2.10.25.10:FF:000036">
    <property type="entry name" value="Integrin beta"/>
    <property type="match status" value="1"/>
</dbReference>
<dbReference type="AlphaFoldDB" id="A0A8T2NRV7"/>
<feature type="signal peptide" evidence="17">
    <location>
        <begin position="1"/>
        <end position="19"/>
    </location>
</feature>
<sequence length="597" mass="65825">MKWVWLATALLLHCTEVRGTVGTRGGCQVQSSCVECVRMPGCAWCKQKSGEAAAQRCDTPEGLRRRNCSLENVMDPRPVRETVRDDEHRSGPGAVVQLRPQNLHLKLRVGVPQTFEVKFKRSEGYPIDLYYLMDFSYSMRDDLAKVKTLGRKILVALRNVTSTVRIGFGAFVDKPAMPFISTVESKLKHPCRDKKIPCQPSFSFKNVLPLTNDANEFERSVSQEKISANLDNPESGLDAIMQATVCQKEIGWGKVTRILVYTSDDIFHTAGDGKLAGIYHPNDGQCHLNSEGIYDKSQLYVRKLALSEALPLSVVGELKGDSSNVVQLISYAYGGSDEELHITVETLCDCDCRDEEERSPHCSGNGTLSCGQRCECPQEEYDDLVLTLDTSCRQANDTELCSGHGTCVCGQCVCQGHYTGDYCHCDPTSCSRYDNLICGGHGWCNCGVCDCDPEFTGVACQCSALTDQCLAEDGVVLCSGHGQACVECFSSNGLQEDGPEVCQDDCGSIRPTLIEEAQEMFCQTKHCLFQVEMDMRTGSILCHRDVTLMVFLFTVIAVLLGGGTLVIIHRVNLKTSNKVMEEENKLEIKNTSCSCKK</sequence>
<evidence type="ECO:0000256" key="16">
    <source>
        <dbReference type="SAM" id="Phobius"/>
    </source>
</evidence>
<evidence type="ECO:0000256" key="6">
    <source>
        <dbReference type="ARBA" id="ARBA00022729"/>
    </source>
</evidence>
<comment type="subcellular location">
    <subcellularLocation>
        <location evidence="1 15">Cell membrane</location>
        <topology evidence="1 15">Single-pass type I membrane protein</topology>
    </subcellularLocation>
</comment>
<evidence type="ECO:0000256" key="12">
    <source>
        <dbReference type="ARBA" id="ARBA00023136"/>
    </source>
</evidence>
<dbReference type="Pfam" id="PF07974">
    <property type="entry name" value="EGF_2"/>
    <property type="match status" value="1"/>
</dbReference>
<evidence type="ECO:0000256" key="14">
    <source>
        <dbReference type="ARBA" id="ARBA00023180"/>
    </source>
</evidence>
<dbReference type="OrthoDB" id="410592at2759"/>
<dbReference type="Pfam" id="PF23105">
    <property type="entry name" value="EGF_integrin"/>
    <property type="match status" value="1"/>
</dbReference>
<dbReference type="InterPro" id="IPR033760">
    <property type="entry name" value="Integrin_beta_N"/>
</dbReference>
<dbReference type="InterPro" id="IPR036465">
    <property type="entry name" value="vWFA_dom_sf"/>
</dbReference>
<keyword evidence="9 15" id="KW-0130">Cell adhesion</keyword>
<dbReference type="Gene3D" id="6.20.50.10">
    <property type="match status" value="1"/>
</dbReference>
<dbReference type="Proteomes" id="UP000824540">
    <property type="component" value="Unassembled WGS sequence"/>
</dbReference>
<evidence type="ECO:0000313" key="19">
    <source>
        <dbReference type="EMBL" id="KAG9340268.1"/>
    </source>
</evidence>
<evidence type="ECO:0000256" key="8">
    <source>
        <dbReference type="ARBA" id="ARBA00022842"/>
    </source>
</evidence>
<organism evidence="19 20">
    <name type="scientific">Albula glossodonta</name>
    <name type="common">roundjaw bonefish</name>
    <dbReference type="NCBI Taxonomy" id="121402"/>
    <lineage>
        <taxon>Eukaryota</taxon>
        <taxon>Metazoa</taxon>
        <taxon>Chordata</taxon>
        <taxon>Craniata</taxon>
        <taxon>Vertebrata</taxon>
        <taxon>Euteleostomi</taxon>
        <taxon>Actinopterygii</taxon>
        <taxon>Neopterygii</taxon>
        <taxon>Teleostei</taxon>
        <taxon>Albuliformes</taxon>
        <taxon>Albulidae</taxon>
        <taxon>Albula</taxon>
    </lineage>
</organism>
<keyword evidence="4" id="KW-0245">EGF-like domain</keyword>
<dbReference type="Gene3D" id="2.60.40.1510">
    <property type="entry name" value="ntegrin, alpha v. Chain A, domain 3"/>
    <property type="match status" value="1"/>
</dbReference>
<dbReference type="EMBL" id="JAFBMS010000044">
    <property type="protein sequence ID" value="KAG9340268.1"/>
    <property type="molecule type" value="Genomic_DNA"/>
</dbReference>
<evidence type="ECO:0000256" key="5">
    <source>
        <dbReference type="ARBA" id="ARBA00022692"/>
    </source>
</evidence>
<dbReference type="Pfam" id="PF17205">
    <property type="entry name" value="PSI_integrin"/>
    <property type="match status" value="1"/>
</dbReference>
<dbReference type="SMART" id="SM00187">
    <property type="entry name" value="INB"/>
    <property type="match status" value="1"/>
</dbReference>
<keyword evidence="20" id="KW-1185">Reference proteome</keyword>
<evidence type="ECO:0000256" key="4">
    <source>
        <dbReference type="ARBA" id="ARBA00022536"/>
    </source>
</evidence>
<keyword evidence="10 16" id="KW-1133">Transmembrane helix</keyword>
<keyword evidence="7" id="KW-0677">Repeat</keyword>